<evidence type="ECO:0000259" key="2">
    <source>
        <dbReference type="PROSITE" id="PS50048"/>
    </source>
</evidence>
<keyword evidence="4" id="KW-1185">Reference proteome</keyword>
<evidence type="ECO:0000256" key="1">
    <source>
        <dbReference type="ARBA" id="ARBA00023242"/>
    </source>
</evidence>
<reference evidence="3" key="1">
    <citation type="journal article" date="2020" name="Stud. Mycol.">
        <title>101 Dothideomycetes genomes: a test case for predicting lifestyles and emergence of pathogens.</title>
        <authorList>
            <person name="Haridas S."/>
            <person name="Albert R."/>
            <person name="Binder M."/>
            <person name="Bloem J."/>
            <person name="Labutti K."/>
            <person name="Salamov A."/>
            <person name="Andreopoulos B."/>
            <person name="Baker S."/>
            <person name="Barry K."/>
            <person name="Bills G."/>
            <person name="Bluhm B."/>
            <person name="Cannon C."/>
            <person name="Castanera R."/>
            <person name="Culley D."/>
            <person name="Daum C."/>
            <person name="Ezra D."/>
            <person name="Gonzalez J."/>
            <person name="Henrissat B."/>
            <person name="Kuo A."/>
            <person name="Liang C."/>
            <person name="Lipzen A."/>
            <person name="Lutzoni F."/>
            <person name="Magnuson J."/>
            <person name="Mondo S."/>
            <person name="Nolan M."/>
            <person name="Ohm R."/>
            <person name="Pangilinan J."/>
            <person name="Park H.-J."/>
            <person name="Ramirez L."/>
            <person name="Alfaro M."/>
            <person name="Sun H."/>
            <person name="Tritt A."/>
            <person name="Yoshinaga Y."/>
            <person name="Zwiers L.-H."/>
            <person name="Turgeon B."/>
            <person name="Goodwin S."/>
            <person name="Spatafora J."/>
            <person name="Crous P."/>
            <person name="Grigoriev I."/>
        </authorList>
    </citation>
    <scope>NUCLEOTIDE SEQUENCE</scope>
    <source>
        <strain evidence="3">ATCC 36951</strain>
    </source>
</reference>
<organism evidence="3 4">
    <name type="scientific">Zasmidium cellare ATCC 36951</name>
    <dbReference type="NCBI Taxonomy" id="1080233"/>
    <lineage>
        <taxon>Eukaryota</taxon>
        <taxon>Fungi</taxon>
        <taxon>Dikarya</taxon>
        <taxon>Ascomycota</taxon>
        <taxon>Pezizomycotina</taxon>
        <taxon>Dothideomycetes</taxon>
        <taxon>Dothideomycetidae</taxon>
        <taxon>Mycosphaerellales</taxon>
        <taxon>Mycosphaerellaceae</taxon>
        <taxon>Zasmidium</taxon>
    </lineage>
</organism>
<dbReference type="SMART" id="SM00066">
    <property type="entry name" value="GAL4"/>
    <property type="match status" value="1"/>
</dbReference>
<dbReference type="AlphaFoldDB" id="A0A6A6CD24"/>
<protein>
    <recommendedName>
        <fullName evidence="2">Zn(2)-C6 fungal-type domain-containing protein</fullName>
    </recommendedName>
</protein>
<dbReference type="GeneID" id="54561274"/>
<name>A0A6A6CD24_ZASCE</name>
<dbReference type="OrthoDB" id="3525185at2759"/>
<dbReference type="Gene3D" id="4.10.240.10">
    <property type="entry name" value="Zn(2)-C6 fungal-type DNA-binding domain"/>
    <property type="match status" value="1"/>
</dbReference>
<dbReference type="SUPFAM" id="SSF57701">
    <property type="entry name" value="Zn2/Cys6 DNA-binding domain"/>
    <property type="match status" value="1"/>
</dbReference>
<evidence type="ECO:0000313" key="3">
    <source>
        <dbReference type="EMBL" id="KAF2163589.1"/>
    </source>
</evidence>
<dbReference type="GO" id="GO:0000981">
    <property type="term" value="F:DNA-binding transcription factor activity, RNA polymerase II-specific"/>
    <property type="evidence" value="ECO:0007669"/>
    <property type="project" value="InterPro"/>
</dbReference>
<sequence>MVNVPGGSKACGNCKRRKLKCDERHPTCRRCEKSKLVCDGYTSRPIKMYTSQRQQELPTTAGIATPATTISRQTPRVSLAPQRETIHLHFLSALIHKEVLENDIPSKWQPWVMAIIANEGTGVASQAASALAAVHFAALYDCSAQDMAFARMQYAGAIQTLSKNLVDDKMSHDVGNNAAVLFLFWCEIATGAMNGQAYAQHNEGLARLVEHIGPRGHQGWLARKNFMMSRMNIIFFALQQRRRTFLEHEDWKTTPWAKTWIPKTPIRERQNVDCNSSFRSQLLRDRILSTLHVLCRWRFEWHILHPNAACIADTESHFHRTLLQIESPTLPTSLWFRDFARAHEIAVYDAVLIVLLDLAERHVGRSRVDECISMAIRGFKSLNSPLLLPHPGITVQDVAEEVFRTVNYFLHGEHRASGALAVYYALWACQVTLYAPSNNDEGPGNSLWERLRLLVRSQSQ</sequence>
<dbReference type="PROSITE" id="PS00463">
    <property type="entry name" value="ZN2_CY6_FUNGAL_1"/>
    <property type="match status" value="1"/>
</dbReference>
<dbReference type="PROSITE" id="PS50048">
    <property type="entry name" value="ZN2_CY6_FUNGAL_2"/>
    <property type="match status" value="1"/>
</dbReference>
<dbReference type="InterPro" id="IPR036864">
    <property type="entry name" value="Zn2-C6_fun-type_DNA-bd_sf"/>
</dbReference>
<dbReference type="RefSeq" id="XP_033664478.1">
    <property type="nucleotide sequence ID" value="XM_033808002.1"/>
</dbReference>
<dbReference type="GO" id="GO:0008270">
    <property type="term" value="F:zinc ion binding"/>
    <property type="evidence" value="ECO:0007669"/>
    <property type="project" value="InterPro"/>
</dbReference>
<feature type="domain" description="Zn(2)-C6 fungal-type" evidence="2">
    <location>
        <begin position="10"/>
        <end position="38"/>
    </location>
</feature>
<proteinExistence type="predicted"/>
<keyword evidence="1" id="KW-0539">Nucleus</keyword>
<dbReference type="PANTHER" id="PTHR38111:SF9">
    <property type="entry name" value="ZN(2)-C6 FUNGAL-TYPE DOMAIN-CONTAINING PROTEIN"/>
    <property type="match status" value="1"/>
</dbReference>
<evidence type="ECO:0000313" key="4">
    <source>
        <dbReference type="Proteomes" id="UP000799537"/>
    </source>
</evidence>
<dbReference type="PANTHER" id="PTHR38111">
    <property type="entry name" value="ZN(2)-C6 FUNGAL-TYPE DOMAIN-CONTAINING PROTEIN-RELATED"/>
    <property type="match status" value="1"/>
</dbReference>
<dbReference type="Pfam" id="PF00172">
    <property type="entry name" value="Zn_clus"/>
    <property type="match status" value="1"/>
</dbReference>
<dbReference type="InterPro" id="IPR001138">
    <property type="entry name" value="Zn2Cys6_DnaBD"/>
</dbReference>
<dbReference type="InterPro" id="IPR053178">
    <property type="entry name" value="Osmoadaptation_assoc"/>
</dbReference>
<dbReference type="EMBL" id="ML993608">
    <property type="protein sequence ID" value="KAF2163589.1"/>
    <property type="molecule type" value="Genomic_DNA"/>
</dbReference>
<dbReference type="CDD" id="cd00067">
    <property type="entry name" value="GAL4"/>
    <property type="match status" value="1"/>
</dbReference>
<accession>A0A6A6CD24</accession>
<gene>
    <name evidence="3" type="ORF">M409DRAFT_26198</name>
</gene>
<dbReference type="Proteomes" id="UP000799537">
    <property type="component" value="Unassembled WGS sequence"/>
</dbReference>